<feature type="domain" description="Reverse transcriptase zinc-binding" evidence="1">
    <location>
        <begin position="304"/>
        <end position="342"/>
    </location>
</feature>
<accession>Q10GA7</accession>
<dbReference type="AlphaFoldDB" id="Q10GA7"/>
<name>Q10GA7_ORYSJ</name>
<dbReference type="PANTHER" id="PTHR33116">
    <property type="entry name" value="REVERSE TRANSCRIPTASE ZINC-BINDING DOMAIN-CONTAINING PROTEIN-RELATED-RELATED"/>
    <property type="match status" value="1"/>
</dbReference>
<reference evidence="3" key="1">
    <citation type="journal article" date="2005" name="Nature">
        <title>The map-based sequence of the rice genome.</title>
        <authorList>
            <consortium name="International rice genome sequencing project (IRGSP)"/>
            <person name="Matsumoto T."/>
            <person name="Wu J."/>
            <person name="Kanamori H."/>
            <person name="Katayose Y."/>
            <person name="Fujisawa M."/>
            <person name="Namiki N."/>
            <person name="Mizuno H."/>
            <person name="Yamamoto K."/>
            <person name="Antonio B.A."/>
            <person name="Baba T."/>
            <person name="Sakata K."/>
            <person name="Nagamura Y."/>
            <person name="Aoki H."/>
            <person name="Arikawa K."/>
            <person name="Arita K."/>
            <person name="Bito T."/>
            <person name="Chiden Y."/>
            <person name="Fujitsuka N."/>
            <person name="Fukunaka R."/>
            <person name="Hamada M."/>
            <person name="Harada C."/>
            <person name="Hayashi A."/>
            <person name="Hijishita S."/>
            <person name="Honda M."/>
            <person name="Hosokawa S."/>
            <person name="Ichikawa Y."/>
            <person name="Idonuma A."/>
            <person name="Iijima M."/>
            <person name="Ikeda M."/>
            <person name="Ikeno M."/>
            <person name="Ito K."/>
            <person name="Ito S."/>
            <person name="Ito T."/>
            <person name="Ito Y."/>
            <person name="Ito Y."/>
            <person name="Iwabuchi A."/>
            <person name="Kamiya K."/>
            <person name="Karasawa W."/>
            <person name="Kurita K."/>
            <person name="Katagiri S."/>
            <person name="Kikuta A."/>
            <person name="Kobayashi H."/>
            <person name="Kobayashi N."/>
            <person name="Machita K."/>
            <person name="Maehara T."/>
            <person name="Masukawa M."/>
            <person name="Mizubayashi T."/>
            <person name="Mukai Y."/>
            <person name="Nagasaki H."/>
            <person name="Nagata Y."/>
            <person name="Naito S."/>
            <person name="Nakashima M."/>
            <person name="Nakama Y."/>
            <person name="Nakamichi Y."/>
            <person name="Nakamura M."/>
            <person name="Meguro A."/>
            <person name="Negishi M."/>
            <person name="Ohta I."/>
            <person name="Ohta T."/>
            <person name="Okamoto M."/>
            <person name="Ono N."/>
            <person name="Saji S."/>
            <person name="Sakaguchi M."/>
            <person name="Sakai K."/>
            <person name="Shibata M."/>
            <person name="Shimokawa T."/>
            <person name="Song J."/>
            <person name="Takazaki Y."/>
            <person name="Terasawa K."/>
            <person name="Tsugane M."/>
            <person name="Tsuji K."/>
            <person name="Ueda S."/>
            <person name="Waki K."/>
            <person name="Yamagata H."/>
            <person name="Yamamoto M."/>
            <person name="Yamamoto S."/>
            <person name="Yamane H."/>
            <person name="Yoshiki S."/>
            <person name="Yoshihara R."/>
            <person name="Yukawa K."/>
            <person name="Zhong H."/>
            <person name="Yano M."/>
            <person name="Yuan Q."/>
            <person name="Ouyang S."/>
            <person name="Liu J."/>
            <person name="Jones K.M."/>
            <person name="Gansberger K."/>
            <person name="Moffat K."/>
            <person name="Hill J."/>
            <person name="Bera J."/>
            <person name="Fadrosh D."/>
            <person name="Jin S."/>
            <person name="Johri S."/>
            <person name="Kim M."/>
            <person name="Overton L."/>
            <person name="Reardon M."/>
            <person name="Tsitrin T."/>
            <person name="Vuong H."/>
            <person name="Weaver B."/>
            <person name="Ciecko A."/>
            <person name="Tallon L."/>
            <person name="Jackson J."/>
            <person name="Pai G."/>
            <person name="Aken S.V."/>
            <person name="Utterback T."/>
            <person name="Reidmuller S."/>
            <person name="Feldblyum T."/>
            <person name="Hsiao J."/>
            <person name="Zismann V."/>
            <person name="Iobst S."/>
            <person name="de Vazeille A.R."/>
            <person name="Buell C.R."/>
            <person name="Ying K."/>
            <person name="Li Y."/>
            <person name="Lu T."/>
            <person name="Huang Y."/>
            <person name="Zhao Q."/>
            <person name="Feng Q."/>
            <person name="Zhang L."/>
            <person name="Zhu J."/>
            <person name="Weng Q."/>
            <person name="Mu J."/>
            <person name="Lu Y."/>
            <person name="Fan D."/>
            <person name="Liu Y."/>
            <person name="Guan J."/>
            <person name="Zhang Y."/>
            <person name="Yu S."/>
            <person name="Liu X."/>
            <person name="Zhang Y."/>
            <person name="Hong G."/>
            <person name="Han B."/>
            <person name="Choisne N."/>
            <person name="Demange N."/>
            <person name="Orjeda G."/>
            <person name="Samain S."/>
            <person name="Cattolico L."/>
            <person name="Pelletier E."/>
            <person name="Couloux A."/>
            <person name="Segurens B."/>
            <person name="Wincker P."/>
            <person name="D'Hont A."/>
            <person name="Scarpelli C."/>
            <person name="Weissenbach J."/>
            <person name="Salanoubat M."/>
            <person name="Quetier F."/>
            <person name="Yu Y."/>
            <person name="Kim H.R."/>
            <person name="Rambo T."/>
            <person name="Currie J."/>
            <person name="Collura K."/>
            <person name="Luo M."/>
            <person name="Yang T."/>
            <person name="Ammiraju J.S.S."/>
            <person name="Engler F."/>
            <person name="Soderlund C."/>
            <person name="Wing R.A."/>
            <person name="Palmer L.E."/>
            <person name="de la Bastide M."/>
            <person name="Spiegel L."/>
            <person name="Nascimento L."/>
            <person name="Zutavern T."/>
            <person name="O'Shaughnessy A."/>
            <person name="Dike S."/>
            <person name="Dedhia N."/>
            <person name="Preston R."/>
            <person name="Balija V."/>
            <person name="McCombie W.R."/>
            <person name="Chow T."/>
            <person name="Chen H."/>
            <person name="Chung M."/>
            <person name="Chen C."/>
            <person name="Shaw J."/>
            <person name="Wu H."/>
            <person name="Hsiao K."/>
            <person name="Chao Y."/>
            <person name="Chu M."/>
            <person name="Cheng C."/>
            <person name="Hour A."/>
            <person name="Lee P."/>
            <person name="Lin S."/>
            <person name="Lin Y."/>
            <person name="Liou J."/>
            <person name="Liu S."/>
            <person name="Hsing Y."/>
            <person name="Raghuvanshi S."/>
            <person name="Mohanty A."/>
            <person name="Bharti A.K."/>
            <person name="Gaur A."/>
            <person name="Gupta V."/>
            <person name="Kumar D."/>
            <person name="Ravi V."/>
            <person name="Vij S."/>
            <person name="Kapur A."/>
            <person name="Khurana P."/>
            <person name="Khurana P."/>
            <person name="Khurana J.P."/>
            <person name="Tyagi A.K."/>
            <person name="Gaikwad K."/>
            <person name="Singh A."/>
            <person name="Dalal V."/>
            <person name="Srivastava S."/>
            <person name="Dixit A."/>
            <person name="Pal A.K."/>
            <person name="Ghazi I.A."/>
            <person name="Yadav M."/>
            <person name="Pandit A."/>
            <person name="Bhargava A."/>
            <person name="Sureshbabu K."/>
            <person name="Batra K."/>
            <person name="Sharma T.R."/>
            <person name="Mohapatra T."/>
            <person name="Singh N.K."/>
            <person name="Messing J."/>
            <person name="Nelson A.B."/>
            <person name="Fuks G."/>
            <person name="Kavchok S."/>
            <person name="Keizer G."/>
            <person name="Linton E."/>
            <person name="Llaca V."/>
            <person name="Song R."/>
            <person name="Tanyolac B."/>
            <person name="Young S."/>
            <person name="Ho-Il K."/>
            <person name="Hahn J.H."/>
            <person name="Sangsakoo G."/>
            <person name="Vanavichit A."/>
            <person name="de Mattos Luiz.A.T."/>
            <person name="Zimmer P.D."/>
            <person name="Malone G."/>
            <person name="Dellagostin O."/>
            <person name="de Oliveira A.C."/>
            <person name="Bevan M."/>
            <person name="Bancroft I."/>
            <person name="Minx P."/>
            <person name="Cordum H."/>
            <person name="Wilson R."/>
            <person name="Cheng Z."/>
            <person name="Jin W."/>
            <person name="Jiang J."/>
            <person name="Leong S.A."/>
            <person name="Iwama H."/>
            <person name="Gojobori T."/>
            <person name="Itoh T."/>
            <person name="Niimura Y."/>
            <person name="Fujii Y."/>
            <person name="Habara T."/>
            <person name="Sakai H."/>
            <person name="Sato Y."/>
            <person name="Wilson G."/>
            <person name="Kumar K."/>
            <person name="McCouch S."/>
            <person name="Juretic N."/>
            <person name="Hoen D."/>
            <person name="Wright S."/>
            <person name="Bruskiewich R."/>
            <person name="Bureau T."/>
            <person name="Miyao A."/>
            <person name="Hirochika H."/>
            <person name="Nishikawa T."/>
            <person name="Kadowaki K."/>
            <person name="Sugiura M."/>
            <person name="Burr B."/>
            <person name="Sasaki T."/>
        </authorList>
    </citation>
    <scope>NUCLEOTIDE SEQUENCE [LARGE SCALE GENOMIC DNA]</scope>
    <source>
        <strain evidence="3">cv. Nipponbare</strain>
    </source>
</reference>
<evidence type="ECO:0000259" key="1">
    <source>
        <dbReference type="Pfam" id="PF13966"/>
    </source>
</evidence>
<dbReference type="Proteomes" id="UP000000763">
    <property type="component" value="Chromosome 3"/>
</dbReference>
<evidence type="ECO:0000313" key="2">
    <source>
        <dbReference type="EMBL" id="AAR01727.1"/>
    </source>
</evidence>
<dbReference type="InterPro" id="IPR026960">
    <property type="entry name" value="RVT-Znf"/>
</dbReference>
<reference evidence="3" key="2">
    <citation type="journal article" date="2008" name="Nucleic Acids Res.">
        <title>The rice annotation project database (RAP-DB): 2008 update.</title>
        <authorList>
            <consortium name="The rice annotation project (RAP)"/>
        </authorList>
    </citation>
    <scope>GENOME REANNOTATION</scope>
    <source>
        <strain evidence="3">cv. Nipponbare</strain>
    </source>
</reference>
<organism evidence="2 3">
    <name type="scientific">Oryza sativa subsp. japonica</name>
    <name type="common">Rice</name>
    <dbReference type="NCBI Taxonomy" id="39947"/>
    <lineage>
        <taxon>Eukaryota</taxon>
        <taxon>Viridiplantae</taxon>
        <taxon>Streptophyta</taxon>
        <taxon>Embryophyta</taxon>
        <taxon>Tracheophyta</taxon>
        <taxon>Spermatophyta</taxon>
        <taxon>Magnoliopsida</taxon>
        <taxon>Liliopsida</taxon>
        <taxon>Poales</taxon>
        <taxon>Poaceae</taxon>
        <taxon>BOP clade</taxon>
        <taxon>Oryzoideae</taxon>
        <taxon>Oryzeae</taxon>
        <taxon>Oryzinae</taxon>
        <taxon>Oryza</taxon>
        <taxon>Oryza sativa</taxon>
    </lineage>
</organism>
<evidence type="ECO:0000313" key="3">
    <source>
        <dbReference type="Proteomes" id="UP000000763"/>
    </source>
</evidence>
<sequence>MDVLSSIFSKAEGEGLLQPLAIPFSVSLYADDVVAFIRPVMDEIRTATQILAIFEEASGLQTNFTKCSTLPIQCNETDLQTLHDELPCQVVSFPCTYLGLPLSIFHLKKEDLQPLVDKIARRLPSWMSHLMTPIGRATMVNTVLSSIPVYLLMAINAPKWVIKGIDKIRRSFLWAGKASTNGGVCRVAWARVCSPKEYGGLGIPDLERLGIALRSRWLWQQRTSPEKPWQGLSIPVSQKERNLVSISMGSSIRSLAPAVYAAVPARLRNRRTVAEAMTDRRWIQDISSALGIQAILEYSSFGIAFADRLQSRGLSHPDRCVLCDQCEETIDNLLVACPESQQL</sequence>
<dbReference type="PANTHER" id="PTHR33116:SF78">
    <property type="entry name" value="OS12G0587133 PROTEIN"/>
    <property type="match status" value="1"/>
</dbReference>
<protein>
    <recommendedName>
        <fullName evidence="1">Reverse transcriptase zinc-binding domain-containing protein</fullName>
    </recommendedName>
</protein>
<dbReference type="EMBL" id="AC120505">
    <property type="protein sequence ID" value="AAR01727.1"/>
    <property type="molecule type" value="Genomic_DNA"/>
</dbReference>
<proteinExistence type="predicted"/>
<gene>
    <name evidence="2" type="ORF">OSJNBa0066H15.12</name>
</gene>
<dbReference type="Pfam" id="PF13966">
    <property type="entry name" value="zf-RVT"/>
    <property type="match status" value="1"/>
</dbReference>